<keyword evidence="3" id="KW-0862">Zinc</keyword>
<dbReference type="Pfam" id="PF02892">
    <property type="entry name" value="zf-BED"/>
    <property type="match status" value="1"/>
</dbReference>
<dbReference type="SMART" id="SM00614">
    <property type="entry name" value="ZnF_BED"/>
    <property type="match status" value="1"/>
</dbReference>
<dbReference type="HOGENOM" id="CLU_1769077_0_0_1"/>
<evidence type="ECO:0000256" key="1">
    <source>
        <dbReference type="ARBA" id="ARBA00022723"/>
    </source>
</evidence>
<proteinExistence type="predicted"/>
<keyword evidence="2" id="KW-0863">Zinc-finger</keyword>
<name>U9UM93_RHIID</name>
<evidence type="ECO:0000256" key="4">
    <source>
        <dbReference type="SAM" id="MobiDB-lite"/>
    </source>
</evidence>
<dbReference type="AlphaFoldDB" id="U9UM93"/>
<keyword evidence="1" id="KW-0479">Metal-binding</keyword>
<evidence type="ECO:0000256" key="2">
    <source>
        <dbReference type="ARBA" id="ARBA00022771"/>
    </source>
</evidence>
<gene>
    <name evidence="6" type="ORF">GLOINDRAFT_91850</name>
</gene>
<dbReference type="InterPro" id="IPR003656">
    <property type="entry name" value="Znf_BED"/>
</dbReference>
<dbReference type="VEuPathDB" id="FungiDB:RhiirFUN_023867"/>
<organism evidence="6">
    <name type="scientific">Rhizophagus irregularis (strain DAOM 181602 / DAOM 197198 / MUCL 43194)</name>
    <name type="common">Arbuscular mycorrhizal fungus</name>
    <name type="synonym">Glomus intraradices</name>
    <dbReference type="NCBI Taxonomy" id="747089"/>
    <lineage>
        <taxon>Eukaryota</taxon>
        <taxon>Fungi</taxon>
        <taxon>Fungi incertae sedis</taxon>
        <taxon>Mucoromycota</taxon>
        <taxon>Glomeromycotina</taxon>
        <taxon>Glomeromycetes</taxon>
        <taxon>Glomerales</taxon>
        <taxon>Glomeraceae</taxon>
        <taxon>Rhizophagus</taxon>
    </lineage>
</organism>
<sequence length="147" mass="17020">MDNPSSPSPVPTLTIDLEEETNSFSTSKRSLVYQYFTYKTSRYYCNHYSKNYSDKSTSTLWRHISNKHQKILAETQNQEGNISEMDKFVISDQKENPKRISKKSNSLGSIHVPSADTLRQDANDNFNAAKYTFKQELQVNNLIFNHI</sequence>
<dbReference type="GO" id="GO:0003677">
    <property type="term" value="F:DNA binding"/>
    <property type="evidence" value="ECO:0007669"/>
    <property type="project" value="InterPro"/>
</dbReference>
<protein>
    <recommendedName>
        <fullName evidence="5">BED-type domain-containing protein</fullName>
    </recommendedName>
</protein>
<accession>U9UM93</accession>
<reference evidence="6" key="1">
    <citation type="submission" date="2013-07" db="EMBL/GenBank/DDBJ databases">
        <title>The genome of an arbuscular mycorrhizal fungus provides insights into the evolution of the oldest plant symbiosis.</title>
        <authorList>
            <consortium name="DOE Joint Genome Institute"/>
            <person name="Tisserant E."/>
            <person name="Malbreil M."/>
            <person name="Kuo A."/>
            <person name="Kohler A."/>
            <person name="Symeonidi A."/>
            <person name="Balestrini R."/>
            <person name="Charron P."/>
            <person name="Duensing N."/>
            <person name="Frei-dit-Frey N."/>
            <person name="Gianinazzi-Pearson V."/>
            <person name="Gilbert B."/>
            <person name="Handa Y."/>
            <person name="Hijri M."/>
            <person name="Kaul R."/>
            <person name="Kawaguchi M."/>
            <person name="Krajinski F."/>
            <person name="Lammers P."/>
            <person name="Lapierre D."/>
            <person name="Masclaux F.G."/>
            <person name="Murat C."/>
            <person name="Morin E."/>
            <person name="Ndikumana S."/>
            <person name="Pagni M."/>
            <person name="Petitpierre D."/>
            <person name="Requena N."/>
            <person name="Rosikiewicz P."/>
            <person name="Riley R."/>
            <person name="Saito K."/>
            <person name="San Clemente H."/>
            <person name="Shapiro H."/>
            <person name="van Tuinen D."/>
            <person name="Becard G."/>
            <person name="Bonfante P."/>
            <person name="Paszkowski U."/>
            <person name="Shachar-Hill Y."/>
            <person name="Young J.P."/>
            <person name="Sanders I.R."/>
            <person name="Henrissat B."/>
            <person name="Rensing S.A."/>
            <person name="Grigoriev I.V."/>
            <person name="Corradi N."/>
            <person name="Roux C."/>
            <person name="Martin F."/>
        </authorList>
    </citation>
    <scope>NUCLEOTIDE SEQUENCE</scope>
    <source>
        <strain evidence="6">DAOM 197198</strain>
    </source>
</reference>
<evidence type="ECO:0000313" key="6">
    <source>
        <dbReference type="EMBL" id="ESA21504.1"/>
    </source>
</evidence>
<evidence type="ECO:0000256" key="3">
    <source>
        <dbReference type="ARBA" id="ARBA00022833"/>
    </source>
</evidence>
<feature type="domain" description="BED-type" evidence="5">
    <location>
        <begin position="30"/>
        <end position="69"/>
    </location>
</feature>
<dbReference type="GO" id="GO:0008270">
    <property type="term" value="F:zinc ion binding"/>
    <property type="evidence" value="ECO:0007669"/>
    <property type="project" value="UniProtKB-KW"/>
</dbReference>
<dbReference type="EMBL" id="KI276359">
    <property type="protein sequence ID" value="ESA21504.1"/>
    <property type="molecule type" value="Genomic_DNA"/>
</dbReference>
<feature type="region of interest" description="Disordered" evidence="4">
    <location>
        <begin position="93"/>
        <end position="114"/>
    </location>
</feature>
<evidence type="ECO:0000259" key="5">
    <source>
        <dbReference type="Pfam" id="PF02892"/>
    </source>
</evidence>